<feature type="domain" description="DUF7846" evidence="10">
    <location>
        <begin position="498"/>
        <end position="661"/>
    </location>
</feature>
<dbReference type="PANTHER" id="PTHR33908:SF11">
    <property type="entry name" value="MEMBRANE PROTEIN"/>
    <property type="match status" value="1"/>
</dbReference>
<evidence type="ECO:0000256" key="1">
    <source>
        <dbReference type="ARBA" id="ARBA00004651"/>
    </source>
</evidence>
<evidence type="ECO:0000256" key="7">
    <source>
        <dbReference type="ARBA" id="ARBA00023136"/>
    </source>
</evidence>
<feature type="transmembrane region" description="Helical" evidence="8">
    <location>
        <begin position="451"/>
        <end position="470"/>
    </location>
</feature>
<feature type="transmembrane region" description="Helical" evidence="8">
    <location>
        <begin position="203"/>
        <end position="220"/>
    </location>
</feature>
<feature type="transmembrane region" description="Helical" evidence="8">
    <location>
        <begin position="334"/>
        <end position="354"/>
    </location>
</feature>
<feature type="transmembrane region" description="Helical" evidence="8">
    <location>
        <begin position="173"/>
        <end position="191"/>
    </location>
</feature>
<keyword evidence="4" id="KW-0808">Transferase</keyword>
<keyword evidence="3" id="KW-0328">Glycosyltransferase</keyword>
<evidence type="ECO:0000256" key="5">
    <source>
        <dbReference type="ARBA" id="ARBA00022692"/>
    </source>
</evidence>
<feature type="transmembrane region" description="Helical" evidence="8">
    <location>
        <begin position="257"/>
        <end position="278"/>
    </location>
</feature>
<dbReference type="GO" id="GO:0008610">
    <property type="term" value="P:lipid biosynthetic process"/>
    <property type="evidence" value="ECO:0007669"/>
    <property type="project" value="UniProtKB-ARBA"/>
</dbReference>
<dbReference type="InterPro" id="IPR057168">
    <property type="entry name" value="DUF7846"/>
</dbReference>
<keyword evidence="6 8" id="KW-1133">Transmembrane helix</keyword>
<gene>
    <name evidence="11" type="ORF">J07HQW1_02449</name>
</gene>
<evidence type="ECO:0000259" key="9">
    <source>
        <dbReference type="Pfam" id="PF13231"/>
    </source>
</evidence>
<name>U1PJQ8_9EURY</name>
<reference evidence="11 12" key="1">
    <citation type="journal article" date="2013" name="PLoS ONE">
        <title>Assembly-driven community genomics of a hypersaline microbial ecosystem.</title>
        <authorList>
            <person name="Podell S."/>
            <person name="Ugalde J.A."/>
            <person name="Narasingarao P."/>
            <person name="Banfield J.F."/>
            <person name="Heidelberg K.B."/>
            <person name="Allen E.E."/>
        </authorList>
    </citation>
    <scope>NUCLEOTIDE SEQUENCE [LARGE SCALE GENOMIC DNA]</scope>
    <source>
        <strain evidence="12">J07HQW1</strain>
    </source>
</reference>
<keyword evidence="7 8" id="KW-0472">Membrane</keyword>
<feature type="transmembrane region" description="Helical" evidence="8">
    <location>
        <begin position="122"/>
        <end position="144"/>
    </location>
</feature>
<feature type="transmembrane region" description="Helical" evidence="8">
    <location>
        <begin position="375"/>
        <end position="392"/>
    </location>
</feature>
<protein>
    <submittedName>
        <fullName evidence="11">Uncharacterized protein</fullName>
    </submittedName>
</protein>
<dbReference type="PANTHER" id="PTHR33908">
    <property type="entry name" value="MANNOSYLTRANSFERASE YKCB-RELATED"/>
    <property type="match status" value="1"/>
</dbReference>
<proteinExistence type="predicted"/>
<dbReference type="Pfam" id="PF13231">
    <property type="entry name" value="PMT_2"/>
    <property type="match status" value="1"/>
</dbReference>
<dbReference type="AlphaFoldDB" id="U1PJQ8"/>
<dbReference type="EMBL" id="KE356560">
    <property type="protein sequence ID" value="ERG92406.1"/>
    <property type="molecule type" value="Genomic_DNA"/>
</dbReference>
<dbReference type="Proteomes" id="UP000030649">
    <property type="component" value="Unassembled WGS sequence"/>
</dbReference>
<dbReference type="GO" id="GO:0005886">
    <property type="term" value="C:plasma membrane"/>
    <property type="evidence" value="ECO:0007669"/>
    <property type="project" value="UniProtKB-SubCell"/>
</dbReference>
<dbReference type="GO" id="GO:0016763">
    <property type="term" value="F:pentosyltransferase activity"/>
    <property type="evidence" value="ECO:0007669"/>
    <property type="project" value="TreeGrafter"/>
</dbReference>
<feature type="transmembrane region" description="Helical" evidence="8">
    <location>
        <begin position="29"/>
        <end position="50"/>
    </location>
</feature>
<dbReference type="Pfam" id="PF25230">
    <property type="entry name" value="DUF7846"/>
    <property type="match status" value="1"/>
</dbReference>
<sequence>MSILAQSRWILSLIKTRLQTHPRFSPQTVIAWILAIGTGLLVGVIAIEVFPYHSVNDDEAVYLTQAALLLDGAFFIDPAPYPPEAIRPWFFISDDTAGGTQLYSKYTPVVPAIFALGYRLGFGTWTVGLALIAAGTAGGVYLLATRAFDRTIGVCAIVVLAGSPMFLLTSATFLSYAPTTLLNVIFALAYVNSFRSHDQHSRTWGWAIVAGFATGIAFFARPYTALLFAIPFIIHTLVTVCRQFRDTGYSDPQTRITVIRALLTATAGCVIVAIALWYNTIVTGDPLVFPYAAFAPADGLGFGPHKLLSYEATYTPEMALTTTVTVLRSLATEWVAAGVIGTGLTILGSGTVIYRVITGSTESDGPSLPGSTLSLLLLSIIPAVVIGEAYFWGTYNGLQNGLIDLLGPFYHFDTLIPIAIFAAAGFVTLFRRLNTALTAYMTERRADIGTIIILSLTLAVIGVTGGSVLMDPIAANNERSESLTATYQPIEEHSFNNAVVFTPDTYGDWQAHPFQYLRSKPTLDGPVVYATDGPADRNMAIIDATNRTPYRFTYRGVWTGAVDPINPMVQQLSLRQGAVIQIQTTVGKPQNVQSMSVRIETDDGYARYRGERIIHTHTQETVTVRWSISPDGIWVRNLPTASTGGPTIQLNHTTTHNLSLTTSPAPDANQSKTSRSDVINTTTNTYANATIDTPPPATQTALTLPSDPSEVDLVVTFVGAGGASITYRQHVPVETMNVTVSPKAEDDTRSSIRAIWPPKTHVCRLTTSCGHEGMWVGPTSETLPGVSINTSATGYSHANRSSAYLPGATQ</sequence>
<evidence type="ECO:0000256" key="2">
    <source>
        <dbReference type="ARBA" id="ARBA00022475"/>
    </source>
</evidence>
<evidence type="ECO:0000259" key="10">
    <source>
        <dbReference type="Pfam" id="PF25230"/>
    </source>
</evidence>
<dbReference type="InterPro" id="IPR050297">
    <property type="entry name" value="LipidA_mod_glycosyltrf_83"/>
</dbReference>
<feature type="transmembrane region" description="Helical" evidence="8">
    <location>
        <begin position="226"/>
        <end position="245"/>
    </location>
</feature>
<keyword evidence="5 8" id="KW-0812">Transmembrane</keyword>
<evidence type="ECO:0000313" key="12">
    <source>
        <dbReference type="Proteomes" id="UP000030649"/>
    </source>
</evidence>
<feature type="transmembrane region" description="Helical" evidence="8">
    <location>
        <begin position="412"/>
        <end position="430"/>
    </location>
</feature>
<evidence type="ECO:0000256" key="6">
    <source>
        <dbReference type="ARBA" id="ARBA00022989"/>
    </source>
</evidence>
<feature type="domain" description="Glycosyltransferase RgtA/B/C/D-like" evidence="9">
    <location>
        <begin position="107"/>
        <end position="239"/>
    </location>
</feature>
<organism evidence="11 12">
    <name type="scientific">Haloquadratum walsbyi J07HQW1</name>
    <dbReference type="NCBI Taxonomy" id="1238424"/>
    <lineage>
        <taxon>Archaea</taxon>
        <taxon>Methanobacteriati</taxon>
        <taxon>Methanobacteriota</taxon>
        <taxon>Stenosarchaea group</taxon>
        <taxon>Halobacteria</taxon>
        <taxon>Halobacteriales</taxon>
        <taxon>Haloferacaceae</taxon>
        <taxon>Haloquadratum</taxon>
    </lineage>
</organism>
<evidence type="ECO:0000313" key="11">
    <source>
        <dbReference type="EMBL" id="ERG92406.1"/>
    </source>
</evidence>
<evidence type="ECO:0000256" key="4">
    <source>
        <dbReference type="ARBA" id="ARBA00022679"/>
    </source>
</evidence>
<dbReference type="HOGENOM" id="CLU_018666_0_0_2"/>
<accession>U1PJQ8</accession>
<dbReference type="InterPro" id="IPR038731">
    <property type="entry name" value="RgtA/B/C-like"/>
</dbReference>
<evidence type="ECO:0000256" key="3">
    <source>
        <dbReference type="ARBA" id="ARBA00022676"/>
    </source>
</evidence>
<evidence type="ECO:0000256" key="8">
    <source>
        <dbReference type="SAM" id="Phobius"/>
    </source>
</evidence>
<keyword evidence="2" id="KW-1003">Cell membrane</keyword>
<dbReference type="STRING" id="1238424.J07HQW1_02449"/>
<comment type="subcellular location">
    <subcellularLocation>
        <location evidence="1">Cell membrane</location>
        <topology evidence="1">Multi-pass membrane protein</topology>
    </subcellularLocation>
</comment>
<feature type="transmembrane region" description="Helical" evidence="8">
    <location>
        <begin position="151"/>
        <end position="167"/>
    </location>
</feature>